<evidence type="ECO:0000313" key="7">
    <source>
        <dbReference type="Proteomes" id="UP000077315"/>
    </source>
</evidence>
<reference evidence="7" key="1">
    <citation type="submission" date="2015-06" db="EMBL/GenBank/DDBJ databases">
        <title>Expansion of signal transduction pathways in fungi by whole-genome duplication.</title>
        <authorList>
            <consortium name="DOE Joint Genome Institute"/>
            <person name="Corrochano L.M."/>
            <person name="Kuo A."/>
            <person name="Marcet-Houben M."/>
            <person name="Polaino S."/>
            <person name="Salamov A."/>
            <person name="Villalobos J.M."/>
            <person name="Alvarez M.I."/>
            <person name="Avalos J."/>
            <person name="Benito E.P."/>
            <person name="Benoit I."/>
            <person name="Burger G."/>
            <person name="Camino L.P."/>
            <person name="Canovas D."/>
            <person name="Cerda-Olmedo E."/>
            <person name="Cheng J.-F."/>
            <person name="Dominguez A."/>
            <person name="Elias M."/>
            <person name="Eslava A.P."/>
            <person name="Glaser F."/>
            <person name="Grimwood J."/>
            <person name="Gutierrez G."/>
            <person name="Heitman J."/>
            <person name="Henrissat B."/>
            <person name="Iturriaga E.A."/>
            <person name="Lang B.F."/>
            <person name="Lavin J.L."/>
            <person name="Lee S."/>
            <person name="Li W."/>
            <person name="Lindquist E."/>
            <person name="Lopez-Garcia S."/>
            <person name="Luque E.M."/>
            <person name="Marcos A.T."/>
            <person name="Martin J."/>
            <person name="McCluskey K."/>
            <person name="Medina H.R."/>
            <person name="Miralles-Duran A."/>
            <person name="Miyazaki A."/>
            <person name="Munoz-Torres E."/>
            <person name="Oguiza J.A."/>
            <person name="Ohm R."/>
            <person name="Olmedo M."/>
            <person name="Orejas M."/>
            <person name="Ortiz-Castellanos L."/>
            <person name="Pisabarro A.G."/>
            <person name="Rodriguez-Romero J."/>
            <person name="Ruiz-Herrera J."/>
            <person name="Ruiz-Vazquez R."/>
            <person name="Sanz C."/>
            <person name="Schackwitz W."/>
            <person name="Schmutz J."/>
            <person name="Shahriari M."/>
            <person name="Shelest E."/>
            <person name="Silva-Franco F."/>
            <person name="Soanes D."/>
            <person name="Syed K."/>
            <person name="Tagua V.G."/>
            <person name="Talbot N.J."/>
            <person name="Thon M."/>
            <person name="De vries R.P."/>
            <person name="Wiebenga A."/>
            <person name="Yadav J.S."/>
            <person name="Braun E.L."/>
            <person name="Baker S."/>
            <person name="Garre V."/>
            <person name="Horwitz B."/>
            <person name="Torres-Martinez S."/>
            <person name="Idnurm A."/>
            <person name="Herrera-Estrella A."/>
            <person name="Gabaldon T."/>
            <person name="Grigoriev I.V."/>
        </authorList>
    </citation>
    <scope>NUCLEOTIDE SEQUENCE [LARGE SCALE GENOMIC DNA]</scope>
    <source>
        <strain evidence="7">NRRL 1555(-)</strain>
    </source>
</reference>
<dbReference type="InterPro" id="IPR044244">
    <property type="entry name" value="TTC27/Emw1"/>
</dbReference>
<feature type="chain" id="PRO_5007891151" evidence="5">
    <location>
        <begin position="26"/>
        <end position="915"/>
    </location>
</feature>
<evidence type="ECO:0000256" key="5">
    <source>
        <dbReference type="SAM" id="SignalP"/>
    </source>
</evidence>
<dbReference type="PROSITE" id="PS50293">
    <property type="entry name" value="TPR_REGION"/>
    <property type="match status" value="1"/>
</dbReference>
<feature type="region of interest" description="Disordered" evidence="4">
    <location>
        <begin position="377"/>
        <end position="397"/>
    </location>
</feature>
<feature type="signal peptide" evidence="5">
    <location>
        <begin position="1"/>
        <end position="25"/>
    </location>
</feature>
<dbReference type="OrthoDB" id="1936594at2759"/>
<dbReference type="EMBL" id="KV440974">
    <property type="protein sequence ID" value="OAD77916.1"/>
    <property type="molecule type" value="Genomic_DNA"/>
</dbReference>
<keyword evidence="1" id="KW-0677">Repeat</keyword>
<dbReference type="Proteomes" id="UP000077315">
    <property type="component" value="Unassembled WGS sequence"/>
</dbReference>
<accession>A0A167PHD7</accession>
<evidence type="ECO:0000256" key="1">
    <source>
        <dbReference type="ARBA" id="ARBA00022737"/>
    </source>
</evidence>
<sequence>MPHKNVFILSKAIILWCFRPDQCIGYCVHNTFHSTRPLLSKQYVVKLRVASSSYDEAAKFVSIIGGLSVFKKKETREIAMAGTIDAGLQNSYKTVEKSLILNKPLDQTVTSQIPAAVRQAFEDIVAGRYGNVIQNSPVFKDAHEDRAIILETGSVEEWITKRLASLAKDDETSMHLLATGIACLNAFVQINWTGPIFNLAFESLFSAGDKEIEETLKSKIQASCLSSLSADSEEVYHLTEQLGWLAAARKILLNDDLRHSRYTAAFWAQRAVFIQQQLLDEGSGSIQSLIILLSAESSSKFGINNVDLDKETLALKVRHSLEMGLILSFYGQDKEAFEKMTESQKASGFEWSLTGALGRRTKFQTFDVSQLVVHAESKKEDSTANTDEEAPRPETLELDDDTILDDVAYAKTEENDKDESKRHGNLNIIDQCLLLAFCLNVKNTNPDHGITTEEMNPYVVRVLGNINNWMVHTMALLLRTRLEAHKTRTVERSALQLQALVDQIKVDDSGPEERLAYFYDLLLPSKWDMERELAGRFVSLGVVRSALEIFERLEMWEDVISCYQMLEQPLKAKQVIERLMAENPNSAKLWCILGDIEVSPEYWKKAWELSNHTFARAMRSLGSYYYKHENFPEAIECYKKALDINPLFEGSWYVLGCAGMQAEQWDVAMRAFQRVVALDQEQAEAWNNLSSIYVRLGRKPDAFLALKQATRIKFDSWKMWQNLLYVSVDIGQFSDAIWAMQRIVDMRWDKEREDAVDVPVLRLIVESVIQNWKDAHDRDGSRLAGQVQRLLEDVILARITSSPDIWSICSKFYLWQERYTDALEASLKAYRAVMHDVRIETDERVFDEVANLALDTVDMYETLGEKKENGALVCADWKYQARLIVKGLMGKTRDNFEDTATYERLKERLEDLKRS</sequence>
<name>A0A167PHD7_PHYB8</name>
<keyword evidence="2 3" id="KW-0802">TPR repeat</keyword>
<dbReference type="PROSITE" id="PS50005">
    <property type="entry name" value="TPR"/>
    <property type="match status" value="2"/>
</dbReference>
<dbReference type="VEuPathDB" id="FungiDB:PHYBLDRAFT_185676"/>
<dbReference type="PANTHER" id="PTHR16193">
    <property type="entry name" value="TETRATRICOPEPTIDE REPEAT PROTEIN 27"/>
    <property type="match status" value="1"/>
</dbReference>
<dbReference type="InterPro" id="IPR019734">
    <property type="entry name" value="TPR_rpt"/>
</dbReference>
<dbReference type="InParanoid" id="A0A167PHD7"/>
<dbReference type="AlphaFoldDB" id="A0A167PHD7"/>
<dbReference type="STRING" id="763407.A0A167PHD7"/>
<organism evidence="6 7">
    <name type="scientific">Phycomyces blakesleeanus (strain ATCC 8743b / DSM 1359 / FGSC 10004 / NBRC 33097 / NRRL 1555)</name>
    <dbReference type="NCBI Taxonomy" id="763407"/>
    <lineage>
        <taxon>Eukaryota</taxon>
        <taxon>Fungi</taxon>
        <taxon>Fungi incertae sedis</taxon>
        <taxon>Mucoromycota</taxon>
        <taxon>Mucoromycotina</taxon>
        <taxon>Mucoromycetes</taxon>
        <taxon>Mucorales</taxon>
        <taxon>Phycomycetaceae</taxon>
        <taxon>Phycomyces</taxon>
    </lineage>
</organism>
<dbReference type="PANTHER" id="PTHR16193:SF0">
    <property type="entry name" value="TETRATRICOPEPTIDE REPEAT PROTEIN 27"/>
    <property type="match status" value="1"/>
</dbReference>
<keyword evidence="5" id="KW-0732">Signal</keyword>
<dbReference type="SUPFAM" id="SSF48452">
    <property type="entry name" value="TPR-like"/>
    <property type="match status" value="2"/>
</dbReference>
<gene>
    <name evidence="6" type="ORF">PHYBLDRAFT_185676</name>
</gene>
<dbReference type="Pfam" id="PF13432">
    <property type="entry name" value="TPR_16"/>
    <property type="match status" value="1"/>
</dbReference>
<keyword evidence="7" id="KW-1185">Reference proteome</keyword>
<evidence type="ECO:0000256" key="3">
    <source>
        <dbReference type="PROSITE-ProRule" id="PRU00339"/>
    </source>
</evidence>
<feature type="repeat" description="TPR" evidence="3">
    <location>
        <begin position="649"/>
        <end position="682"/>
    </location>
</feature>
<evidence type="ECO:0000313" key="6">
    <source>
        <dbReference type="EMBL" id="OAD77916.1"/>
    </source>
</evidence>
<proteinExistence type="predicted"/>
<dbReference type="Pfam" id="PF00515">
    <property type="entry name" value="TPR_1"/>
    <property type="match status" value="1"/>
</dbReference>
<dbReference type="GeneID" id="29000027"/>
<dbReference type="InterPro" id="IPR011990">
    <property type="entry name" value="TPR-like_helical_dom_sf"/>
</dbReference>
<protein>
    <submittedName>
        <fullName evidence="6">Uncharacterized protein</fullName>
    </submittedName>
</protein>
<dbReference type="FunCoup" id="A0A167PHD7">
    <property type="interactions" value="953"/>
</dbReference>
<evidence type="ECO:0000256" key="2">
    <source>
        <dbReference type="ARBA" id="ARBA00022803"/>
    </source>
</evidence>
<dbReference type="RefSeq" id="XP_018295956.1">
    <property type="nucleotide sequence ID" value="XM_018439121.1"/>
</dbReference>
<feature type="repeat" description="TPR" evidence="3">
    <location>
        <begin position="615"/>
        <end position="648"/>
    </location>
</feature>
<evidence type="ECO:0000256" key="4">
    <source>
        <dbReference type="SAM" id="MobiDB-lite"/>
    </source>
</evidence>
<dbReference type="SMART" id="SM00028">
    <property type="entry name" value="TPR"/>
    <property type="match status" value="3"/>
</dbReference>
<dbReference type="Gene3D" id="1.25.40.10">
    <property type="entry name" value="Tetratricopeptide repeat domain"/>
    <property type="match status" value="1"/>
</dbReference>